<feature type="domain" description="GmrSD restriction endonucleases N-terminal" evidence="1">
    <location>
        <begin position="12"/>
        <end position="235"/>
    </location>
</feature>
<dbReference type="AlphaFoldDB" id="A0A7I8BEX3"/>
<reference evidence="2 3" key="1">
    <citation type="journal article" date="2020" name="Genes (Basel)">
        <title>Genomic Comparison of Insect Gut Symbionts from Divergent Burkholderia Subclades.</title>
        <authorList>
            <person name="Takeshita K."/>
            <person name="Kikuchi Y."/>
        </authorList>
    </citation>
    <scope>NUCLEOTIDE SEQUENCE [LARGE SCALE GENOMIC DNA]</scope>
    <source>
        <strain evidence="2 3">PGU16</strain>
    </source>
</reference>
<dbReference type="EMBL" id="AP023174">
    <property type="protein sequence ID" value="BCF87067.1"/>
    <property type="molecule type" value="Genomic_DNA"/>
</dbReference>
<dbReference type="Proteomes" id="UP000510888">
    <property type="component" value="Chromosome 1"/>
</dbReference>
<gene>
    <name evidence="2" type="ORF">PPGU16_01340</name>
</gene>
<protein>
    <recommendedName>
        <fullName evidence="1">GmrSD restriction endonucleases N-terminal domain-containing protein</fullName>
    </recommendedName>
</protein>
<keyword evidence="3" id="KW-1185">Reference proteome</keyword>
<dbReference type="PANTHER" id="PTHR35149">
    <property type="entry name" value="SLL5132 PROTEIN"/>
    <property type="match status" value="1"/>
</dbReference>
<dbReference type="KEGG" id="plad:PPGU16_01340"/>
<evidence type="ECO:0000313" key="3">
    <source>
        <dbReference type="Proteomes" id="UP000510888"/>
    </source>
</evidence>
<evidence type="ECO:0000313" key="2">
    <source>
        <dbReference type="EMBL" id="BCF87067.1"/>
    </source>
</evidence>
<proteinExistence type="predicted"/>
<dbReference type="PANTHER" id="PTHR35149:SF1">
    <property type="entry name" value="DUF5655 DOMAIN-CONTAINING PROTEIN"/>
    <property type="match status" value="1"/>
</dbReference>
<dbReference type="RefSeq" id="WP_180721260.1">
    <property type="nucleotide sequence ID" value="NZ_AP023174.1"/>
</dbReference>
<accession>A0A7I8BEX3</accession>
<evidence type="ECO:0000259" key="1">
    <source>
        <dbReference type="Pfam" id="PF03235"/>
    </source>
</evidence>
<sequence length="720" mass="82199">MSQGKLHTFFGLLEDVDVIEIPVIQRDYAQGRTEAGDIRESFLSAIAGALKKENPPLDLDFVYGSVAQDGLRTLSVLDGQQRLTTLFLLHRYLAALDGKFEDFRERAWIKEVERTGFAYSTRPSAAEFFEALTVNDFNIPGVHEEATLSALIVDSKWFFDAWRRDPTVRSSLVMLDAIDVKFRKTEGLYQTLVEEQRVTFHYLDLHDFGLSDDLYIKMNARGKALTPFENFKAWIVEKVADEAWSDDFTAKLDQQWVDLFWTLAGRNGAGGESFDDLFLRFFYISAYFQTCQRVSGYWNATNDDRSWLLRLRDARGYCPLREFDANGSLMPAQLAEIGVVLDYLVSDRGARFVHILQRALASRADYYDLLRLYAVVAFLLSPDVQKLDEAAHEMCLHRWSRVTKNLIQNTRIDEPSTAVSAIKGLTTLAKHATSLYETLAGDAPGSLGFNRSQIEEERQKAALLLKDDEWSNLLDEAESHWYLQGRVGFLLKLSTTDSSAPGKEQFQKYTAVVKRVLTQDILVSQEFVLQRALLSLYDFLPASTGDNHTFCVPNATSYRDRQENWLPVFEDSRFREFLDAIGDDVPTSLRQLIDNSTATGWRSLMVRDPGLFGYCGMRLVRKSADSVLLLSKVRLSGYFAESHSYALYLELRRQQMTGELADIKQISYRAVYGDDYPGLYIKSDTDYWIVFRRDKWSCWRSGGEPAEMPEPIAQIAARFS</sequence>
<dbReference type="Pfam" id="PF03235">
    <property type="entry name" value="GmrSD_N"/>
    <property type="match status" value="1"/>
</dbReference>
<organism evidence="2 3">
    <name type="scientific">Paraburkholderia largidicola</name>
    <dbReference type="NCBI Taxonomy" id="3014751"/>
    <lineage>
        <taxon>Bacteria</taxon>
        <taxon>Pseudomonadati</taxon>
        <taxon>Pseudomonadota</taxon>
        <taxon>Betaproteobacteria</taxon>
        <taxon>Burkholderiales</taxon>
        <taxon>Burkholderiaceae</taxon>
        <taxon>Paraburkholderia</taxon>
    </lineage>
</organism>
<dbReference type="InterPro" id="IPR004919">
    <property type="entry name" value="GmrSD_N"/>
</dbReference>
<name>A0A7I8BEX3_9BURK</name>